<evidence type="ECO:0000313" key="2">
    <source>
        <dbReference type="Proteomes" id="UP001058974"/>
    </source>
</evidence>
<dbReference type="EMBL" id="JAMSHJ010000001">
    <property type="protein sequence ID" value="KAI5446950.1"/>
    <property type="molecule type" value="Genomic_DNA"/>
</dbReference>
<dbReference type="Proteomes" id="UP001058974">
    <property type="component" value="Chromosome 1"/>
</dbReference>
<name>A0A9D5BNS2_PEA</name>
<keyword evidence="2" id="KW-1185">Reference proteome</keyword>
<reference evidence="1 2" key="1">
    <citation type="journal article" date="2022" name="Nat. Genet.">
        <title>Improved pea reference genome and pan-genome highlight genomic features and evolutionary characteristics.</title>
        <authorList>
            <person name="Yang T."/>
            <person name="Liu R."/>
            <person name="Luo Y."/>
            <person name="Hu S."/>
            <person name="Wang D."/>
            <person name="Wang C."/>
            <person name="Pandey M.K."/>
            <person name="Ge S."/>
            <person name="Xu Q."/>
            <person name="Li N."/>
            <person name="Li G."/>
            <person name="Huang Y."/>
            <person name="Saxena R.K."/>
            <person name="Ji Y."/>
            <person name="Li M."/>
            <person name="Yan X."/>
            <person name="He Y."/>
            <person name="Liu Y."/>
            <person name="Wang X."/>
            <person name="Xiang C."/>
            <person name="Varshney R.K."/>
            <person name="Ding H."/>
            <person name="Gao S."/>
            <person name="Zong X."/>
        </authorList>
    </citation>
    <scope>NUCLEOTIDE SEQUENCE [LARGE SCALE GENOMIC DNA]</scope>
    <source>
        <strain evidence="1 2">cv. Zhongwan 6</strain>
    </source>
</reference>
<proteinExistence type="predicted"/>
<organism evidence="1 2">
    <name type="scientific">Pisum sativum</name>
    <name type="common">Garden pea</name>
    <name type="synonym">Lathyrus oleraceus</name>
    <dbReference type="NCBI Taxonomy" id="3888"/>
    <lineage>
        <taxon>Eukaryota</taxon>
        <taxon>Viridiplantae</taxon>
        <taxon>Streptophyta</taxon>
        <taxon>Embryophyta</taxon>
        <taxon>Tracheophyta</taxon>
        <taxon>Spermatophyta</taxon>
        <taxon>Magnoliopsida</taxon>
        <taxon>eudicotyledons</taxon>
        <taxon>Gunneridae</taxon>
        <taxon>Pentapetalae</taxon>
        <taxon>rosids</taxon>
        <taxon>fabids</taxon>
        <taxon>Fabales</taxon>
        <taxon>Fabaceae</taxon>
        <taxon>Papilionoideae</taxon>
        <taxon>50 kb inversion clade</taxon>
        <taxon>NPAAA clade</taxon>
        <taxon>Hologalegina</taxon>
        <taxon>IRL clade</taxon>
        <taxon>Fabeae</taxon>
        <taxon>Lathyrus</taxon>
    </lineage>
</organism>
<comment type="caution">
    <text evidence="1">The sequence shown here is derived from an EMBL/GenBank/DDBJ whole genome shotgun (WGS) entry which is preliminary data.</text>
</comment>
<evidence type="ECO:0000313" key="1">
    <source>
        <dbReference type="EMBL" id="KAI5446950.1"/>
    </source>
</evidence>
<gene>
    <name evidence="1" type="ORF">KIW84_014700</name>
</gene>
<dbReference type="Gramene" id="Psat01G0470000-T1">
    <property type="protein sequence ID" value="KAI5446950.1"/>
    <property type="gene ID" value="KIW84_014700"/>
</dbReference>
<accession>A0A9D5BNS2</accession>
<dbReference type="AlphaFoldDB" id="A0A9D5BNS2"/>
<protein>
    <submittedName>
        <fullName evidence="1">Uncharacterized protein</fullName>
    </submittedName>
</protein>
<sequence length="254" mass="29310">MWVFTWNGKGLVNSSDDIKLEVFSHFHKIFTEPEVCRPRLLAVNFNILSKSDISMLDRPFSMEKVKDVIWNSDSEKSLGPDVFNVGFFKKCWEIVKDDLFGYISEFYLNAILPKVDTIAFSALLPKSSNPQGLTGLMKNVMQLGLFQPFKVSNDIMFNLLQFMDDTIIVREGTWHNLWTIKVELRGFELASGSVCKLQQKQSYWSQSQAGGFRGCLDIFGLWCQYYPFLFLGISVGDNLRRQTTWRPLLDKLKN</sequence>